<dbReference type="InterPro" id="IPR046228">
    <property type="entry name" value="DUF6261"/>
</dbReference>
<gene>
    <name evidence="1" type="ORF">E0486_09150</name>
</gene>
<dbReference type="OrthoDB" id="1150508at2"/>
<dbReference type="RefSeq" id="WP_131851861.1">
    <property type="nucleotide sequence ID" value="NZ_SKFH01000011.1"/>
</dbReference>
<dbReference type="EMBL" id="SKFH01000011">
    <property type="protein sequence ID" value="TCZ72247.1"/>
    <property type="molecule type" value="Genomic_DNA"/>
</dbReference>
<dbReference type="AlphaFoldDB" id="A0A4V2WMR8"/>
<proteinExistence type="predicted"/>
<accession>A0A4V2WMR8</accession>
<organism evidence="1 2">
    <name type="scientific">Flaviaesturariibacter aridisoli</name>
    <dbReference type="NCBI Taxonomy" id="2545761"/>
    <lineage>
        <taxon>Bacteria</taxon>
        <taxon>Pseudomonadati</taxon>
        <taxon>Bacteroidota</taxon>
        <taxon>Chitinophagia</taxon>
        <taxon>Chitinophagales</taxon>
        <taxon>Chitinophagaceae</taxon>
        <taxon>Flaviaestuariibacter</taxon>
    </lineage>
</organism>
<dbReference type="Proteomes" id="UP000295164">
    <property type="component" value="Unassembled WGS sequence"/>
</dbReference>
<name>A0A4V2WMR8_9BACT</name>
<dbReference type="Pfam" id="PF19775">
    <property type="entry name" value="DUF6261"/>
    <property type="match status" value="1"/>
</dbReference>
<comment type="caution">
    <text evidence="1">The sequence shown here is derived from an EMBL/GenBank/DDBJ whole genome shotgun (WGS) entry which is preliminary data.</text>
</comment>
<keyword evidence="2" id="KW-1185">Reference proteome</keyword>
<evidence type="ECO:0000313" key="1">
    <source>
        <dbReference type="EMBL" id="TCZ72247.1"/>
    </source>
</evidence>
<reference evidence="1 2" key="1">
    <citation type="submission" date="2019-03" db="EMBL/GenBank/DDBJ databases">
        <authorList>
            <person name="Kim M.K.M."/>
        </authorList>
    </citation>
    <scope>NUCLEOTIDE SEQUENCE [LARGE SCALE GENOMIC DNA]</scope>
    <source>
        <strain evidence="1 2">17J68-15</strain>
    </source>
</reference>
<protein>
    <submittedName>
        <fullName evidence="1">Uncharacterized protein</fullName>
    </submittedName>
</protein>
<evidence type="ECO:0000313" key="2">
    <source>
        <dbReference type="Proteomes" id="UP000295164"/>
    </source>
</evidence>
<sequence length="247" mass="27695">MRSHALHLTPLSNEEFIQFFEQLLASIDNSDAALPAALESAQAGAARIHGEIKALFRRDRAPRHTARMVAADGRRHDLVLGLQELCEGNLYHPDEDLREHAAVLDRRLEAYGPRHISKSYRSETALVAALVRDLREDRACAAAVAALGLGAWVNALDAANLHFDNTFMERAGLDADLDLPYTMIEKRDELRLAYENLLHKLDGFYHTAEGAEPWKRLVRMVDILTQEYREIVHERKGAKVLEGAGSL</sequence>